<feature type="compositionally biased region" description="Acidic residues" evidence="1">
    <location>
        <begin position="1962"/>
        <end position="1973"/>
    </location>
</feature>
<dbReference type="InterPro" id="IPR046837">
    <property type="entry name" value="Laa1/Sip1/HEATR5-like_HEAT"/>
</dbReference>
<accession>A0A2P6VIL2</accession>
<feature type="compositionally biased region" description="Low complexity" evidence="1">
    <location>
        <begin position="1974"/>
        <end position="1991"/>
    </location>
</feature>
<comment type="caution">
    <text evidence="2">The sequence shown here is derived from an EMBL/GenBank/DDBJ whole genome shotgun (WGS) entry which is preliminary data.</text>
</comment>
<dbReference type="EMBL" id="LHPF02000006">
    <property type="protein sequence ID" value="PSC73929.1"/>
    <property type="molecule type" value="Genomic_DNA"/>
</dbReference>
<dbReference type="PANTHER" id="PTHR46975:SF2">
    <property type="entry name" value="PROTEIN SWEETIE"/>
    <property type="match status" value="1"/>
</dbReference>
<dbReference type="Proteomes" id="UP000239649">
    <property type="component" value="Unassembled WGS sequence"/>
</dbReference>
<dbReference type="STRING" id="554055.A0A2P6VIL2"/>
<dbReference type="SUPFAM" id="SSF48371">
    <property type="entry name" value="ARM repeat"/>
    <property type="match status" value="1"/>
</dbReference>
<organism evidence="2 3">
    <name type="scientific">Micractinium conductrix</name>
    <dbReference type="NCBI Taxonomy" id="554055"/>
    <lineage>
        <taxon>Eukaryota</taxon>
        <taxon>Viridiplantae</taxon>
        <taxon>Chlorophyta</taxon>
        <taxon>core chlorophytes</taxon>
        <taxon>Trebouxiophyceae</taxon>
        <taxon>Chlorellales</taxon>
        <taxon>Chlorellaceae</taxon>
        <taxon>Chlorella clade</taxon>
        <taxon>Micractinium</taxon>
    </lineage>
</organism>
<proteinExistence type="predicted"/>
<feature type="compositionally biased region" description="Acidic residues" evidence="1">
    <location>
        <begin position="2067"/>
        <end position="2076"/>
    </location>
</feature>
<protein>
    <submittedName>
        <fullName evidence="2">HEAT repeat-containing 5B isoform X2</fullName>
    </submittedName>
</protein>
<feature type="region of interest" description="Disordered" evidence="1">
    <location>
        <begin position="1296"/>
        <end position="1324"/>
    </location>
</feature>
<feature type="compositionally biased region" description="Low complexity" evidence="1">
    <location>
        <begin position="1309"/>
        <end position="1324"/>
    </location>
</feature>
<dbReference type="PANTHER" id="PTHR46975">
    <property type="entry name" value="PROTEIN SWEETIE"/>
    <property type="match status" value="1"/>
</dbReference>
<feature type="region of interest" description="Disordered" evidence="1">
    <location>
        <begin position="1947"/>
        <end position="2085"/>
    </location>
</feature>
<feature type="compositionally biased region" description="Low complexity" evidence="1">
    <location>
        <begin position="1999"/>
        <end position="2024"/>
    </location>
</feature>
<evidence type="ECO:0000313" key="2">
    <source>
        <dbReference type="EMBL" id="PSC73929.1"/>
    </source>
</evidence>
<feature type="compositionally biased region" description="Low complexity" evidence="1">
    <location>
        <begin position="2040"/>
        <end position="2064"/>
    </location>
</feature>
<sequence length="2324" mass="233832">MAALATAASSLAFVDEEALLGFPIWVAELELLVGNARGRARPDVVQCFQLLQKLVVTLDRCERPEVKEYQRRCEEAVVDILLKGAPPPVRRLICQVLAKLYAAGDQLPLYSRVSSLQLFLGTREAFSKDTIEDIRLGALECMAALYYAQGRFLSIGVQETVAVAAKYCGAKHLGERTLQAALGVLAAAVEGVGGGHRHAQAVHADVFRCVERVLGGREAGEATRLGCANVLRALGACGGAFLWANSLSGFEAAKALCLACLEDGSAAVRAAFAQALGAIAVAASSDAARDSVRALEKKPKSAAAQDRALADMPTACLTTPFVEAASYSNRTSCTALAQAWVAYLTASRPSVEEQAFVELALRVVEMLGAACLAAGSYQEGSIVPGEGELGLGTGSGERPHAQACTLYVLRVGVIEQLGEGGQRLLLDRLAALLGSTPLGQYTPVGVAALEAMALLLEVLGEVSSEKRAELEPAIGAKLAGPHACLRLQAAAAVAALAVAEPASAARLVSASLANLHAALEKLIAATASAPPDRSRPSVPGTPRGVGSVKLKPDMNAVHGWALSGAALVAAAGRLPLGVPSSLLAAVLDYAARLINSPQSQQGVVACLEREAGYILLGSLCASLPAALVGRPPAELLALFEPALGADAATELDRRYCSNVSNLDHVVAMELWWRTAALQALLACITGPLAAAPRVEQAALYACAAGLLKPTLDVLTAHAALQEPARGKGGPAGMFAGAAALLQLRLLEAYAALPSPAAYAGEQEALTKLCMRTVRSAATGASGQMLHSALRRWLNPGDALLGPWQMGRDPLERALYSFEGVAGGPHIHPWQAGNRAGIGYAMAEQREEEDGGEASGSTGAGSADVQAASPYPQPSALGAALLEAQLALVGRILAAVAPVNQAAILDALISIAQCGMGPAGPQRRKDRVEVAKRQAAAMAAAAAALAGAAQLAAGGRGALAAAGAEAAPRLRQLAEEVLEESAGSVALQRAAADLYAASAQLGPDAATSQLVRALCKEMAETASLPRRAALALAVGACARAAGGLSLQAVLPVATETLAAVARASDRSISVWVMHAMLLLANAAGLAFVPHLRHLLGLAESMLLSEEAYSLPGLLPAAGRLANAAVALLGPEYSFGSRPYLACKAIINDMRALEDGCGAPRRTDDAVSAALETVLYAQMLVLFAPQAVPAKSHLPVLVSNLLSRQPRLRKAAADTLRHLAERDAGAVLTERIEASLFAALDSETDPAIASQIQATLGTLLAAGAAAEPSRWLMLCSEVVMAAAPGSTAAAEEAAAAQAAVQDSDEEEEEGAVGAAAKPAPQPAAPTAAVDAAKGPTLSPRLRTRLFAAQLLHRLPPLVCAADARHTDLAAAQAAAKAGQGGDWLVLRLQQLVDLAFRMASGQLEALRPRGVRLMHAVLACFGDAPDSMVEGARLMELYQAHIVSALRASLAVGAAPSLSAAGATLAAAFLEKGLDGGDAAVLQRLMGLLVAPLAQADGSVQDQLYAEWVGVRARVALLEAHAHCAVLAAASPADSPIARVVRQAQGPHQRLLLVGWLGLLQDYVAVCTQPAEVHATYRLLLCQPEVAANGVAASTATEAAAAAAAAGPTPAAVMAAVRPALLRSWPAALDAATSVLAEQPAAGEGAAGQEQHAVLLDIAQMALSTAAHAAAAASDAAAPGNSSEAQQDDVEEALAALAAALAALRRLAAPQFAAAGWLGAEQTQELAALLLQLLQHVLPPLAASGRLAAAGQLAALAEAATAVLRQLPGGAGVQLQVAAAARAVLQLAASSEGAAAAASDALAAVLQQLLGASAASDFLPCLHQALDLGVVAVGSSQQGVPAAGAAFLSDAAAAAATWQEQPPAGTHGGSNGAQLPPAETMLAAAVQLLVHIARSSSNGAASGAAQQLEAAVSGMLALGGALGPLPEAPAAGNAPAAPAVASPALDVPAPAAGAPSAAAAAADDFGDDDWEDDPFGEPASSARAEAAAEAALAGDEDAPAAEEAAGAAVAPEEGLPTGGEAAATAEGEADEWGDDPFGGSTEAEAAEPAAGPGEAAAASPAAPAAAEQHDDDWGDDPFGESTAAAAAMAPAAEANEAAAGVALAGLSLGSGGSEVAAAARQLTLDVLRELAGSGDAAARVPCLAALRAYLQQQLQLGGAAQRRWGLACVAAALPGAAARVHDLMSDDSGAPLGEPEIQAVAETLKSGLLAVNLAPECQQPMVLRLLVPLLIEVAAPTSPSTPLLVDMAVKLLTHLAAGPAALAFRAVAAELPAATKQRLQGALAAAAAAAPPPAAAAAPAAPAAGGASSGPMQRSTIKLNFAAFKK</sequence>
<evidence type="ECO:0000256" key="1">
    <source>
        <dbReference type="SAM" id="MobiDB-lite"/>
    </source>
</evidence>
<dbReference type="Pfam" id="PF20210">
    <property type="entry name" value="Laa1_Sip1_HTR5"/>
    <property type="match status" value="1"/>
</dbReference>
<gene>
    <name evidence="2" type="ORF">C2E20_2919</name>
</gene>
<dbReference type="InterPro" id="IPR016024">
    <property type="entry name" value="ARM-type_fold"/>
</dbReference>
<evidence type="ECO:0000313" key="3">
    <source>
        <dbReference type="Proteomes" id="UP000239649"/>
    </source>
</evidence>
<dbReference type="OrthoDB" id="512736at2759"/>
<feature type="region of interest" description="Disordered" evidence="1">
    <location>
        <begin position="843"/>
        <end position="868"/>
    </location>
</feature>
<feature type="compositionally biased region" description="Low complexity" evidence="1">
    <location>
        <begin position="1947"/>
        <end position="1961"/>
    </location>
</feature>
<reference evidence="2 3" key="1">
    <citation type="journal article" date="2018" name="Plant J.">
        <title>Genome sequences of Chlorella sorokiniana UTEX 1602 and Micractinium conductrix SAG 241.80: implications to maltose excretion by a green alga.</title>
        <authorList>
            <person name="Arriola M.B."/>
            <person name="Velmurugan N."/>
            <person name="Zhang Y."/>
            <person name="Plunkett M.H."/>
            <person name="Hondzo H."/>
            <person name="Barney B.M."/>
        </authorList>
    </citation>
    <scope>NUCLEOTIDE SEQUENCE [LARGE SCALE GENOMIC DNA]</scope>
    <source>
        <strain evidence="2 3">SAG 241.80</strain>
    </source>
</reference>
<dbReference type="InterPro" id="IPR044218">
    <property type="entry name" value="SWEETIE"/>
</dbReference>
<feature type="compositionally biased region" description="Low complexity" evidence="1">
    <location>
        <begin position="854"/>
        <end position="863"/>
    </location>
</feature>
<dbReference type="GO" id="GO:0005975">
    <property type="term" value="P:carbohydrate metabolic process"/>
    <property type="evidence" value="ECO:0007669"/>
    <property type="project" value="InterPro"/>
</dbReference>
<keyword evidence="3" id="KW-1185">Reference proteome</keyword>
<name>A0A2P6VIL2_9CHLO</name>